<feature type="domain" description="PAP-associated" evidence="7">
    <location>
        <begin position="304"/>
        <end position="360"/>
    </location>
</feature>
<feature type="region of interest" description="Disordered" evidence="6">
    <location>
        <begin position="410"/>
        <end position="444"/>
    </location>
</feature>
<organism evidence="9 10">
    <name type="scientific">Caenorhabditis remanei</name>
    <name type="common">Caenorhabditis vulgaris</name>
    <dbReference type="NCBI Taxonomy" id="31234"/>
    <lineage>
        <taxon>Eukaryota</taxon>
        <taxon>Metazoa</taxon>
        <taxon>Ecdysozoa</taxon>
        <taxon>Nematoda</taxon>
        <taxon>Chromadorea</taxon>
        <taxon>Rhabditida</taxon>
        <taxon>Rhabditina</taxon>
        <taxon>Rhabditomorpha</taxon>
        <taxon>Rhabditoidea</taxon>
        <taxon>Rhabditidae</taxon>
        <taxon>Peloderinae</taxon>
        <taxon>Caenorhabditis</taxon>
    </lineage>
</organism>
<dbReference type="AlphaFoldDB" id="A0A6A5HVZ3"/>
<dbReference type="Pfam" id="PF22600">
    <property type="entry name" value="MTPAP-like_central"/>
    <property type="match status" value="1"/>
</dbReference>
<dbReference type="InterPro" id="IPR002058">
    <property type="entry name" value="PAP_assoc"/>
</dbReference>
<comment type="caution">
    <text evidence="9">The sequence shown here is derived from an EMBL/GenBank/DDBJ whole genome shotgun (WGS) entry which is preliminary data.</text>
</comment>
<comment type="cofactor">
    <cofactor evidence="1">
        <name>Mn(2+)</name>
        <dbReference type="ChEBI" id="CHEBI:29035"/>
    </cofactor>
</comment>
<evidence type="ECO:0000256" key="6">
    <source>
        <dbReference type="SAM" id="MobiDB-lite"/>
    </source>
</evidence>
<dbReference type="InterPro" id="IPR043519">
    <property type="entry name" value="NT_sf"/>
</dbReference>
<proteinExistence type="predicted"/>
<dbReference type="CTD" id="9809898"/>
<dbReference type="GO" id="GO:1990817">
    <property type="term" value="F:poly(A) RNA polymerase activity"/>
    <property type="evidence" value="ECO:0007669"/>
    <property type="project" value="UniProtKB-ARBA"/>
</dbReference>
<dbReference type="RefSeq" id="XP_003111878.2">
    <property type="nucleotide sequence ID" value="XM_003111830.2"/>
</dbReference>
<dbReference type="SUPFAM" id="SSF81631">
    <property type="entry name" value="PAP/OAS1 substrate-binding domain"/>
    <property type="match status" value="1"/>
</dbReference>
<dbReference type="GO" id="GO:0031123">
    <property type="term" value="P:RNA 3'-end processing"/>
    <property type="evidence" value="ECO:0007669"/>
    <property type="project" value="TreeGrafter"/>
</dbReference>
<evidence type="ECO:0000256" key="2">
    <source>
        <dbReference type="ARBA" id="ARBA00001946"/>
    </source>
</evidence>
<comment type="cofactor">
    <cofactor evidence="2">
        <name>Mg(2+)</name>
        <dbReference type="ChEBI" id="CHEBI:18420"/>
    </cofactor>
</comment>
<dbReference type="SUPFAM" id="SSF81301">
    <property type="entry name" value="Nucleotidyltransferase"/>
    <property type="match status" value="1"/>
</dbReference>
<dbReference type="EMBL" id="WUAV01000001">
    <property type="protein sequence ID" value="KAF1770924.1"/>
    <property type="molecule type" value="Genomic_DNA"/>
</dbReference>
<dbReference type="PANTHER" id="PTHR12271">
    <property type="entry name" value="POLY A POLYMERASE CID PAP -RELATED"/>
    <property type="match status" value="1"/>
</dbReference>
<protein>
    <submittedName>
        <fullName evidence="9">Uncharacterized protein</fullName>
    </submittedName>
</protein>
<gene>
    <name evidence="9" type="ORF">GCK72_002748</name>
</gene>
<dbReference type="PANTHER" id="PTHR12271:SF128">
    <property type="entry name" value="PAP-ASSOCIATED DOMAIN-CONTAINING PROTEIN"/>
    <property type="match status" value="1"/>
</dbReference>
<name>A0A6A5HVZ3_CAERE</name>
<dbReference type="GO" id="GO:0050265">
    <property type="term" value="F:RNA uridylyltransferase activity"/>
    <property type="evidence" value="ECO:0007669"/>
    <property type="project" value="TreeGrafter"/>
</dbReference>
<evidence type="ECO:0000259" key="8">
    <source>
        <dbReference type="Pfam" id="PF22600"/>
    </source>
</evidence>
<keyword evidence="4" id="KW-0479">Metal-binding</keyword>
<evidence type="ECO:0000313" key="9">
    <source>
        <dbReference type="EMBL" id="KAF1770924.1"/>
    </source>
</evidence>
<dbReference type="Pfam" id="PF03828">
    <property type="entry name" value="PAP_assoc"/>
    <property type="match status" value="1"/>
</dbReference>
<evidence type="ECO:0000256" key="4">
    <source>
        <dbReference type="ARBA" id="ARBA00022723"/>
    </source>
</evidence>
<evidence type="ECO:0000256" key="1">
    <source>
        <dbReference type="ARBA" id="ARBA00001936"/>
    </source>
</evidence>
<accession>A0A6A5HVZ3</accession>
<dbReference type="GeneID" id="9809898"/>
<evidence type="ECO:0000256" key="5">
    <source>
        <dbReference type="ARBA" id="ARBA00022842"/>
    </source>
</evidence>
<dbReference type="Proteomes" id="UP000483820">
    <property type="component" value="Chromosome I"/>
</dbReference>
<keyword evidence="5" id="KW-0460">Magnesium</keyword>
<dbReference type="Gene3D" id="1.10.1410.10">
    <property type="match status" value="1"/>
</dbReference>
<dbReference type="Gene3D" id="3.30.460.10">
    <property type="entry name" value="Beta Polymerase, domain 2"/>
    <property type="match status" value="1"/>
</dbReference>
<keyword evidence="3" id="KW-0808">Transferase</keyword>
<dbReference type="InterPro" id="IPR054708">
    <property type="entry name" value="MTPAP-like_central"/>
</dbReference>
<evidence type="ECO:0000259" key="7">
    <source>
        <dbReference type="Pfam" id="PF03828"/>
    </source>
</evidence>
<evidence type="ECO:0000256" key="3">
    <source>
        <dbReference type="ARBA" id="ARBA00022679"/>
    </source>
</evidence>
<dbReference type="KEGG" id="crq:GCK72_002748"/>
<evidence type="ECO:0000313" key="10">
    <source>
        <dbReference type="Proteomes" id="UP000483820"/>
    </source>
</evidence>
<sequence length="444" mass="51229">MTLNRDADQIAYEVCSNLGSFHKFNERFSPVLDAFEDEFHVLSCNMFDYFDTSKQPEEEFNRKMNWCYQLKNIISKHNPTWLFNIVPTGSTVTGLATKNSDLDVAIHIPQAARLLDELYPQIALSEEERFCKWRGMQLEILQIVRLILEKDEQIKPLVNWEKGIHLVQAQIQILQIETADGIECDISVVMEPFLSSMHNSFMIRHYVHIDHRFATLCAVVKKWAASTGVKNPKDGGFNSYALVILVIHFLQCGAYPPILPNLSKLYKDDNFIATNDKKYPELLDFGASVPRDLPKIQLNQASTAQLFLEFVHYYFEFDFQETYISMRDSIVKSRTRCPNETVKNEKQKDVYIEDPFDSHNPGRTVRSLTNIKRILRETLNMFIPPMEPTGNLQNQKRNFLFPRLDDIINMPSSSLFSPPPPPPEEEEPSDVPSTSGIPPVSFRR</sequence>
<feature type="domain" description="Poly(A) RNA polymerase mitochondrial-like central palm" evidence="8">
    <location>
        <begin position="43"/>
        <end position="207"/>
    </location>
</feature>
<dbReference type="GO" id="GO:0046872">
    <property type="term" value="F:metal ion binding"/>
    <property type="evidence" value="ECO:0007669"/>
    <property type="project" value="UniProtKB-KW"/>
</dbReference>
<reference evidence="9 10" key="1">
    <citation type="submission" date="2019-12" db="EMBL/GenBank/DDBJ databases">
        <title>Chromosome-level assembly of the Caenorhabditis remanei genome.</title>
        <authorList>
            <person name="Teterina A.A."/>
            <person name="Willis J.H."/>
            <person name="Phillips P.C."/>
        </authorList>
    </citation>
    <scope>NUCLEOTIDE SEQUENCE [LARGE SCALE GENOMIC DNA]</scope>
    <source>
        <strain evidence="9 10">PX506</strain>
        <tissue evidence="9">Whole organism</tissue>
    </source>
</reference>